<accession>A0A1M6A6D1</accession>
<keyword evidence="7" id="KW-0645">Protease</keyword>
<dbReference type="GO" id="GO:0043171">
    <property type="term" value="P:peptide catabolic process"/>
    <property type="evidence" value="ECO:0007669"/>
    <property type="project" value="TreeGrafter"/>
</dbReference>
<evidence type="ECO:0000256" key="6">
    <source>
        <dbReference type="ARBA" id="ARBA00022438"/>
    </source>
</evidence>
<dbReference type="GO" id="GO:0016285">
    <property type="term" value="F:alanyl aminopeptidase activity"/>
    <property type="evidence" value="ECO:0007669"/>
    <property type="project" value="UniProtKB-EC"/>
</dbReference>
<dbReference type="CDD" id="cd09603">
    <property type="entry name" value="M1_APN_like"/>
    <property type="match status" value="1"/>
</dbReference>
<keyword evidence="9" id="KW-0378">Hydrolase</keyword>
<dbReference type="GO" id="GO:0042277">
    <property type="term" value="F:peptide binding"/>
    <property type="evidence" value="ECO:0007669"/>
    <property type="project" value="TreeGrafter"/>
</dbReference>
<reference evidence="14 15" key="1">
    <citation type="submission" date="2016-11" db="EMBL/GenBank/DDBJ databases">
        <authorList>
            <person name="Jaros S."/>
            <person name="Januszkiewicz K."/>
            <person name="Wedrychowicz H."/>
        </authorList>
    </citation>
    <scope>NUCLEOTIDE SEQUENCE [LARGE SCALE GENOMIC DNA]</scope>
    <source>
        <strain evidence="14 15">DSM 21425</strain>
    </source>
</reference>
<comment type="cofactor">
    <cofactor evidence="2">
        <name>Zn(2+)</name>
        <dbReference type="ChEBI" id="CHEBI:29105"/>
    </cofactor>
</comment>
<sequence length="694" mass="80716">MQKVFCFICFLSLFFVEAQQTEKLDIQRISGTIHLLPQTKSVEGTLQVEFKILKNTDSIYLDAVNTTVEIFKKSNFKPIITSEENKIYFIDNFEAGKTYQVSFTYQAIPKQALYFVGWDNNASNQIWTQGQGKYTSHWLPSLDDMNDKIEFDLAYQVPENYTVIANGKLTNTKNKGKEKLWEFNMNNPMSSYLVAVAVGNYKVKELTSTGNIPIKLYYEPKDEAKVEWTYKNSRKILDFYEKEIGVPYPWQNYKQIPVRDFLYAGMENTTATIFSDMFMVDQIGYVDRNYVNVNAHELAHQWFGDLVTEKSGTHHWLQEGFATYYALLAEREIFGDDYFYFKLYQNAEKLKELSDAGKGEALKNDKASSLTFYQKGAWALHILREKVGEEAFKKGVKNYLEKYAYQNVETKDFIAEIEKTSGEDLSSFEEDWLEQSAFKSSQVLNSLKKSGFMEKYLSSIAVRTISISDKYEALNKLLNFPVNDYLGQEVVAQLAKENPEDVLPLYRKAFETNNVLVRQAISTYLTQIPVSLQKKYEGLLNDSSYLTQEQALFNLWQNFPENRNKYLTKLQNVEGFSNKNIRLLWLTLSLVTPEFQPENNSKFYKELSGYTSPSYAYEIRENAFGFLYQINSFTEQNYLDLAQGATHHVWRFRKFCKELLAQLASNEQHRAIFYSVKDKLPQKQLNTLNKILDK</sequence>
<evidence type="ECO:0000256" key="10">
    <source>
        <dbReference type="ARBA" id="ARBA00022833"/>
    </source>
</evidence>
<name>A0A1M6A6D1_9FLAO</name>
<evidence type="ECO:0000256" key="1">
    <source>
        <dbReference type="ARBA" id="ARBA00000098"/>
    </source>
</evidence>
<dbReference type="PRINTS" id="PR00756">
    <property type="entry name" value="ALADIPTASE"/>
</dbReference>
<evidence type="ECO:0000256" key="2">
    <source>
        <dbReference type="ARBA" id="ARBA00001947"/>
    </source>
</evidence>
<evidence type="ECO:0000256" key="3">
    <source>
        <dbReference type="ARBA" id="ARBA00010136"/>
    </source>
</evidence>
<dbReference type="EC" id="3.4.11.2" evidence="4"/>
<dbReference type="Pfam" id="PF01433">
    <property type="entry name" value="Peptidase_M1"/>
    <property type="match status" value="1"/>
</dbReference>
<dbReference type="SUPFAM" id="SSF63737">
    <property type="entry name" value="Leukotriene A4 hydrolase N-terminal domain"/>
    <property type="match status" value="1"/>
</dbReference>
<evidence type="ECO:0000256" key="11">
    <source>
        <dbReference type="ARBA" id="ARBA00023049"/>
    </source>
</evidence>
<dbReference type="PANTHER" id="PTHR11533">
    <property type="entry name" value="PROTEASE M1 ZINC METALLOPROTEASE"/>
    <property type="match status" value="1"/>
</dbReference>
<dbReference type="InterPro" id="IPR027268">
    <property type="entry name" value="Peptidase_M4/M1_CTD_sf"/>
</dbReference>
<comment type="similarity">
    <text evidence="3">Belongs to the peptidase M1 family.</text>
</comment>
<evidence type="ECO:0000256" key="9">
    <source>
        <dbReference type="ARBA" id="ARBA00022801"/>
    </source>
</evidence>
<dbReference type="EMBL" id="FQYY01000001">
    <property type="protein sequence ID" value="SHI31975.1"/>
    <property type="molecule type" value="Genomic_DNA"/>
</dbReference>
<organism evidence="14 15">
    <name type="scientific">Mesonia phycicola</name>
    <dbReference type="NCBI Taxonomy" id="579105"/>
    <lineage>
        <taxon>Bacteria</taxon>
        <taxon>Pseudomonadati</taxon>
        <taxon>Bacteroidota</taxon>
        <taxon>Flavobacteriia</taxon>
        <taxon>Flavobacteriales</taxon>
        <taxon>Flavobacteriaceae</taxon>
        <taxon>Mesonia</taxon>
    </lineage>
</organism>
<evidence type="ECO:0000256" key="4">
    <source>
        <dbReference type="ARBA" id="ARBA00012564"/>
    </source>
</evidence>
<dbReference type="Proteomes" id="UP000184225">
    <property type="component" value="Unassembled WGS sequence"/>
</dbReference>
<comment type="catalytic activity">
    <reaction evidence="1">
        <text>Release of an N-terminal amino acid, Xaa-|-Yaa- from a peptide, amide or arylamide. Xaa is preferably Ala, but may be most amino acids including Pro (slow action). When a terminal hydrophobic residue is followed by a prolyl residue, the two may be released as an intact Xaa-Pro dipeptide.</text>
        <dbReference type="EC" id="3.4.11.2"/>
    </reaction>
</comment>
<dbReference type="GO" id="GO:0005737">
    <property type="term" value="C:cytoplasm"/>
    <property type="evidence" value="ECO:0007669"/>
    <property type="project" value="TreeGrafter"/>
</dbReference>
<dbReference type="GO" id="GO:0070006">
    <property type="term" value="F:metalloaminopeptidase activity"/>
    <property type="evidence" value="ECO:0007669"/>
    <property type="project" value="TreeGrafter"/>
</dbReference>
<dbReference type="AlphaFoldDB" id="A0A1M6A6D1"/>
<dbReference type="Gene3D" id="1.10.390.10">
    <property type="entry name" value="Neutral Protease Domain 2"/>
    <property type="match status" value="1"/>
</dbReference>
<dbReference type="InterPro" id="IPR050344">
    <property type="entry name" value="Peptidase_M1_aminopeptidases"/>
</dbReference>
<evidence type="ECO:0000256" key="8">
    <source>
        <dbReference type="ARBA" id="ARBA00022723"/>
    </source>
</evidence>
<dbReference type="InterPro" id="IPR045357">
    <property type="entry name" value="Aminopeptidase_N-like_N"/>
</dbReference>
<dbReference type="InterPro" id="IPR001930">
    <property type="entry name" value="Peptidase_M1"/>
</dbReference>
<evidence type="ECO:0000256" key="7">
    <source>
        <dbReference type="ARBA" id="ARBA00022670"/>
    </source>
</evidence>
<evidence type="ECO:0000259" key="12">
    <source>
        <dbReference type="Pfam" id="PF01433"/>
    </source>
</evidence>
<dbReference type="GO" id="GO:0006508">
    <property type="term" value="P:proteolysis"/>
    <property type="evidence" value="ECO:0007669"/>
    <property type="project" value="UniProtKB-KW"/>
</dbReference>
<keyword evidence="15" id="KW-1185">Reference proteome</keyword>
<evidence type="ECO:0000313" key="15">
    <source>
        <dbReference type="Proteomes" id="UP000184225"/>
    </source>
</evidence>
<evidence type="ECO:0000256" key="5">
    <source>
        <dbReference type="ARBA" id="ARBA00015611"/>
    </source>
</evidence>
<dbReference type="SUPFAM" id="SSF55486">
    <property type="entry name" value="Metalloproteases ('zincins'), catalytic domain"/>
    <property type="match status" value="1"/>
</dbReference>
<evidence type="ECO:0000313" key="14">
    <source>
        <dbReference type="EMBL" id="SHI31975.1"/>
    </source>
</evidence>
<gene>
    <name evidence="14" type="ORF">SAMN04488096_101101</name>
</gene>
<feature type="domain" description="Peptidase M1 membrane alanine aminopeptidase" evidence="12">
    <location>
        <begin position="228"/>
        <end position="432"/>
    </location>
</feature>
<dbReference type="Gene3D" id="2.60.40.1730">
    <property type="entry name" value="tricorn interacting facor f3 domain"/>
    <property type="match status" value="1"/>
</dbReference>
<keyword evidence="6 14" id="KW-0031">Aminopeptidase</keyword>
<keyword evidence="10" id="KW-0862">Zinc</keyword>
<dbReference type="InterPro" id="IPR014782">
    <property type="entry name" value="Peptidase_M1_dom"/>
</dbReference>
<dbReference type="GO" id="GO:0005615">
    <property type="term" value="C:extracellular space"/>
    <property type="evidence" value="ECO:0007669"/>
    <property type="project" value="TreeGrafter"/>
</dbReference>
<keyword evidence="11" id="KW-0482">Metalloprotease</keyword>
<dbReference type="OrthoDB" id="100605at2"/>
<keyword evidence="8" id="KW-0479">Metal-binding</keyword>
<dbReference type="Pfam" id="PF17900">
    <property type="entry name" value="Peptidase_M1_N"/>
    <property type="match status" value="1"/>
</dbReference>
<protein>
    <recommendedName>
        <fullName evidence="5">Aminopeptidase N</fullName>
        <ecNumber evidence="4">3.4.11.2</ecNumber>
    </recommendedName>
</protein>
<evidence type="ECO:0000259" key="13">
    <source>
        <dbReference type="Pfam" id="PF17900"/>
    </source>
</evidence>
<dbReference type="STRING" id="579105.SAMN04488096_101101"/>
<dbReference type="RefSeq" id="WP_073147139.1">
    <property type="nucleotide sequence ID" value="NZ_FQYY01000001.1"/>
</dbReference>
<dbReference type="InterPro" id="IPR042097">
    <property type="entry name" value="Aminopeptidase_N-like_N_sf"/>
</dbReference>
<proteinExistence type="inferred from homology"/>
<dbReference type="PANTHER" id="PTHR11533:SF174">
    <property type="entry name" value="PUROMYCIN-SENSITIVE AMINOPEPTIDASE-RELATED"/>
    <property type="match status" value="1"/>
</dbReference>
<dbReference type="GO" id="GO:0008270">
    <property type="term" value="F:zinc ion binding"/>
    <property type="evidence" value="ECO:0007669"/>
    <property type="project" value="InterPro"/>
</dbReference>
<feature type="domain" description="Aminopeptidase N-like N-terminal" evidence="13">
    <location>
        <begin position="34"/>
        <end position="193"/>
    </location>
</feature>
<dbReference type="GO" id="GO:0016020">
    <property type="term" value="C:membrane"/>
    <property type="evidence" value="ECO:0007669"/>
    <property type="project" value="TreeGrafter"/>
</dbReference>